<keyword evidence="3" id="KW-0238">DNA-binding</keyword>
<dbReference type="InterPro" id="IPR036390">
    <property type="entry name" value="WH_DNA-bd_sf"/>
</dbReference>
<dbReference type="InterPro" id="IPR005119">
    <property type="entry name" value="LysR_subst-bd"/>
</dbReference>
<dbReference type="Pfam" id="PF00126">
    <property type="entry name" value="HTH_1"/>
    <property type="match status" value="1"/>
</dbReference>
<evidence type="ECO:0000256" key="4">
    <source>
        <dbReference type="ARBA" id="ARBA00023163"/>
    </source>
</evidence>
<feature type="domain" description="HTH lysR-type" evidence="5">
    <location>
        <begin position="8"/>
        <end position="65"/>
    </location>
</feature>
<evidence type="ECO:0000256" key="3">
    <source>
        <dbReference type="ARBA" id="ARBA00023125"/>
    </source>
</evidence>
<dbReference type="RefSeq" id="WP_043355370.1">
    <property type="nucleotide sequence ID" value="NZ_CP010537.1"/>
</dbReference>
<dbReference type="InterPro" id="IPR036388">
    <property type="entry name" value="WH-like_DNA-bd_sf"/>
</dbReference>
<name>A0A0C4YKA8_9BURK</name>
<dbReference type="PRINTS" id="PR00039">
    <property type="entry name" value="HTHLYSR"/>
</dbReference>
<keyword evidence="7" id="KW-1185">Reference proteome</keyword>
<keyword evidence="4" id="KW-0804">Transcription</keyword>
<protein>
    <submittedName>
        <fullName evidence="6">Transcriptional regulator, LysR family</fullName>
    </submittedName>
</protein>
<dbReference type="Pfam" id="PF03466">
    <property type="entry name" value="LysR_substrate"/>
    <property type="match status" value="1"/>
</dbReference>
<dbReference type="GO" id="GO:0003677">
    <property type="term" value="F:DNA binding"/>
    <property type="evidence" value="ECO:0007669"/>
    <property type="project" value="UniProtKB-KW"/>
</dbReference>
<dbReference type="Gene3D" id="3.40.190.10">
    <property type="entry name" value="Periplasmic binding protein-like II"/>
    <property type="match status" value="2"/>
</dbReference>
<gene>
    <name evidence="6" type="ORF">RR42_s1915</name>
</gene>
<evidence type="ECO:0000256" key="1">
    <source>
        <dbReference type="ARBA" id="ARBA00009437"/>
    </source>
</evidence>
<evidence type="ECO:0000259" key="5">
    <source>
        <dbReference type="PROSITE" id="PS50931"/>
    </source>
</evidence>
<dbReference type="SUPFAM" id="SSF46785">
    <property type="entry name" value="Winged helix' DNA-binding domain"/>
    <property type="match status" value="1"/>
</dbReference>
<dbReference type="STRING" id="68895.RR42_s1915"/>
<dbReference type="EMBL" id="CP010537">
    <property type="protein sequence ID" value="AJG23503.1"/>
    <property type="molecule type" value="Genomic_DNA"/>
</dbReference>
<organism evidence="6 7">
    <name type="scientific">Cupriavidus basilensis</name>
    <dbReference type="NCBI Taxonomy" id="68895"/>
    <lineage>
        <taxon>Bacteria</taxon>
        <taxon>Pseudomonadati</taxon>
        <taxon>Pseudomonadota</taxon>
        <taxon>Betaproteobacteria</taxon>
        <taxon>Burkholderiales</taxon>
        <taxon>Burkholderiaceae</taxon>
        <taxon>Cupriavidus</taxon>
    </lineage>
</organism>
<dbReference type="InterPro" id="IPR050389">
    <property type="entry name" value="LysR-type_TF"/>
</dbReference>
<dbReference type="KEGG" id="cbw:RR42_s1915"/>
<accession>A0A0C4YKA8</accession>
<dbReference type="Proteomes" id="UP000031843">
    <property type="component" value="Chromosome secondary"/>
</dbReference>
<dbReference type="CDD" id="cd08417">
    <property type="entry name" value="PBP2_Nitroaromatics_like"/>
    <property type="match status" value="1"/>
</dbReference>
<dbReference type="Gene3D" id="1.10.10.10">
    <property type="entry name" value="Winged helix-like DNA-binding domain superfamily/Winged helix DNA-binding domain"/>
    <property type="match status" value="1"/>
</dbReference>
<dbReference type="SUPFAM" id="SSF53850">
    <property type="entry name" value="Periplasmic binding protein-like II"/>
    <property type="match status" value="1"/>
</dbReference>
<dbReference type="PROSITE" id="PS50931">
    <property type="entry name" value="HTH_LYSR"/>
    <property type="match status" value="1"/>
</dbReference>
<keyword evidence="2" id="KW-0805">Transcription regulation</keyword>
<reference evidence="6 7" key="1">
    <citation type="journal article" date="2015" name="Genome Announc.">
        <title>Complete Genome Sequence of Cupriavidus basilensis 4G11, Isolated from the Oak Ridge Field Research Center Site.</title>
        <authorList>
            <person name="Ray J."/>
            <person name="Waters R.J."/>
            <person name="Skerker J.M."/>
            <person name="Kuehl J.V."/>
            <person name="Price M.N."/>
            <person name="Huang J."/>
            <person name="Chakraborty R."/>
            <person name="Arkin A.P."/>
            <person name="Deutschbauer A."/>
        </authorList>
    </citation>
    <scope>NUCLEOTIDE SEQUENCE [LARGE SCALE GENOMIC DNA]</scope>
    <source>
        <strain evidence="6">4G11</strain>
    </source>
</reference>
<evidence type="ECO:0000313" key="6">
    <source>
        <dbReference type="EMBL" id="AJG23503.1"/>
    </source>
</evidence>
<dbReference type="GO" id="GO:0003700">
    <property type="term" value="F:DNA-binding transcription factor activity"/>
    <property type="evidence" value="ECO:0007669"/>
    <property type="project" value="InterPro"/>
</dbReference>
<dbReference type="InterPro" id="IPR000847">
    <property type="entry name" value="LysR_HTH_N"/>
</dbReference>
<comment type="similarity">
    <text evidence="1">Belongs to the LysR transcriptional regulatory family.</text>
</comment>
<dbReference type="AlphaFoldDB" id="A0A0C4YKA8"/>
<dbReference type="PANTHER" id="PTHR30118:SF15">
    <property type="entry name" value="TRANSCRIPTIONAL REGULATORY PROTEIN"/>
    <property type="match status" value="1"/>
</dbReference>
<dbReference type="GeneID" id="60822403"/>
<dbReference type="OrthoDB" id="5495633at2"/>
<dbReference type="PANTHER" id="PTHR30118">
    <property type="entry name" value="HTH-TYPE TRANSCRIPTIONAL REGULATOR LEUO-RELATED"/>
    <property type="match status" value="1"/>
</dbReference>
<dbReference type="InterPro" id="IPR037402">
    <property type="entry name" value="YidZ_PBP2"/>
</dbReference>
<proteinExistence type="inferred from homology"/>
<sequence>MNQNLQQIDLNLLFVFDMLMQERNLSRAAERLHKSQPAVSNALSRLREQLGQPLFRRTAKGLEPTAGAMTLHVPVRQALRLLQAGLAVQESFQPDTERTFRLSMNDYGQLRLLPSLMTRLMALAPQVKLQVLSDEGALIPQRLASGDLDLAIDYLYFDDADLLYQPIHEERLAVIGRPGHPAFREGLDKTAYLAAQHVSLLPRAGRGSPLEIVLGSAKVQRHVQLQVPHYLTIPAIVASTDLLGTVPWHLARHFVHNYGLQLAELPFETPAVQVSLIWHRQQQHMSGLQWLKEQIAQVAQTESS</sequence>
<evidence type="ECO:0000256" key="2">
    <source>
        <dbReference type="ARBA" id="ARBA00023015"/>
    </source>
</evidence>
<evidence type="ECO:0000313" key="7">
    <source>
        <dbReference type="Proteomes" id="UP000031843"/>
    </source>
</evidence>